<reference evidence="1" key="1">
    <citation type="submission" date="2022-09" db="EMBL/GenBank/DDBJ databases">
        <title>A Global Phylogenomic Analysis of the Shiitake Genus Lentinula.</title>
        <authorList>
            <consortium name="DOE Joint Genome Institute"/>
            <person name="Sierra-Patev S."/>
            <person name="Min B."/>
            <person name="Naranjo-Ortiz M."/>
            <person name="Looney B."/>
            <person name="Konkel Z."/>
            <person name="Slot J.C."/>
            <person name="Sakamoto Y."/>
            <person name="Steenwyk J.L."/>
            <person name="Rokas A."/>
            <person name="Carro J."/>
            <person name="Camarero S."/>
            <person name="Ferreira P."/>
            <person name="Molpeceres G."/>
            <person name="Ruiz-Duenas F.J."/>
            <person name="Serrano A."/>
            <person name="Henrissat B."/>
            <person name="Drula E."/>
            <person name="Hughes K.W."/>
            <person name="Mata J.L."/>
            <person name="Ishikawa N.K."/>
            <person name="Vargas-Isla R."/>
            <person name="Ushijima S."/>
            <person name="Smith C.A."/>
            <person name="Ahrendt S."/>
            <person name="Andreopoulos W."/>
            <person name="He G."/>
            <person name="Labutti K."/>
            <person name="Lipzen A."/>
            <person name="Ng V."/>
            <person name="Riley R."/>
            <person name="Sandor L."/>
            <person name="Barry K."/>
            <person name="Martinez A.T."/>
            <person name="Xiao Y."/>
            <person name="Gibbons J.G."/>
            <person name="Terashima K."/>
            <person name="Grigoriev I.V."/>
            <person name="Hibbett D.S."/>
        </authorList>
    </citation>
    <scope>NUCLEOTIDE SEQUENCE</scope>
    <source>
        <strain evidence="1">TMI1499</strain>
    </source>
</reference>
<name>A0ACC1TZH6_9AGAR</name>
<accession>A0ACC1TZH6</accession>
<feature type="non-terminal residue" evidence="1">
    <location>
        <position position="1"/>
    </location>
</feature>
<evidence type="ECO:0000313" key="1">
    <source>
        <dbReference type="EMBL" id="KAJ3810190.1"/>
    </source>
</evidence>
<dbReference type="EMBL" id="MU795115">
    <property type="protein sequence ID" value="KAJ3810190.1"/>
    <property type="molecule type" value="Genomic_DNA"/>
</dbReference>
<proteinExistence type="predicted"/>
<dbReference type="Proteomes" id="UP001163835">
    <property type="component" value="Unassembled WGS sequence"/>
</dbReference>
<comment type="caution">
    <text evidence="1">The sequence shown here is derived from an EMBL/GenBank/DDBJ whole genome shotgun (WGS) entry which is preliminary data.</text>
</comment>
<keyword evidence="2" id="KW-1185">Reference proteome</keyword>
<gene>
    <name evidence="1" type="ORF">F5876DRAFT_42287</name>
</gene>
<evidence type="ECO:0000313" key="2">
    <source>
        <dbReference type="Proteomes" id="UP001163835"/>
    </source>
</evidence>
<organism evidence="1 2">
    <name type="scientific">Lentinula aff. lateritia</name>
    <dbReference type="NCBI Taxonomy" id="2804960"/>
    <lineage>
        <taxon>Eukaryota</taxon>
        <taxon>Fungi</taxon>
        <taxon>Dikarya</taxon>
        <taxon>Basidiomycota</taxon>
        <taxon>Agaricomycotina</taxon>
        <taxon>Agaricomycetes</taxon>
        <taxon>Agaricomycetidae</taxon>
        <taxon>Agaricales</taxon>
        <taxon>Marasmiineae</taxon>
        <taxon>Omphalotaceae</taxon>
        <taxon>Lentinula</taxon>
    </lineage>
</organism>
<protein>
    <submittedName>
        <fullName evidence="1">Uncharacterized protein</fullName>
    </submittedName>
</protein>
<sequence length="60" mass="6698">DNIDWNYYRWISPGEGDLRSPCRALNILANHGFISRDGKNITIQMVFKAADGTSRASGID</sequence>